<dbReference type="Pfam" id="PF07452">
    <property type="entry name" value="CHRD"/>
    <property type="match status" value="1"/>
</dbReference>
<dbReference type="Proteomes" id="UP000218615">
    <property type="component" value="Unassembled WGS sequence"/>
</dbReference>
<evidence type="ECO:0000313" key="3">
    <source>
        <dbReference type="Proteomes" id="UP000218615"/>
    </source>
</evidence>
<keyword evidence="3" id="KW-1185">Reference proteome</keyword>
<protein>
    <submittedName>
        <fullName evidence="2">CHRD domain protein</fullName>
    </submittedName>
</protein>
<sequence length="60" mass="6281">MLAEGNITQANLTGPLAGQPFSSLIDNMTNGSTYVNVHTIQNPAGEIRGQIQVAQPSNVT</sequence>
<dbReference type="OrthoDB" id="187906at2157"/>
<dbReference type="PROSITE" id="PS50933">
    <property type="entry name" value="CHRD"/>
    <property type="match status" value="1"/>
</dbReference>
<accession>A0A284VMV9</accession>
<gene>
    <name evidence="2" type="ORF">MNV_1930003</name>
</gene>
<dbReference type="AlphaFoldDB" id="A0A284VMV9"/>
<feature type="domain" description="CHRD" evidence="1">
    <location>
        <begin position="1"/>
        <end position="56"/>
    </location>
</feature>
<dbReference type="InterPro" id="IPR010895">
    <property type="entry name" value="CHRD"/>
</dbReference>
<proteinExistence type="predicted"/>
<dbReference type="EMBL" id="FZMP01000105">
    <property type="protein sequence ID" value="SNQ60594.1"/>
    <property type="molecule type" value="Genomic_DNA"/>
</dbReference>
<evidence type="ECO:0000313" key="2">
    <source>
        <dbReference type="EMBL" id="SNQ60594.1"/>
    </source>
</evidence>
<organism evidence="2 3">
    <name type="scientific">Candidatus Methanoperedens nitratireducens</name>
    <dbReference type="NCBI Taxonomy" id="1392998"/>
    <lineage>
        <taxon>Archaea</taxon>
        <taxon>Methanobacteriati</taxon>
        <taxon>Methanobacteriota</taxon>
        <taxon>Stenosarchaea group</taxon>
        <taxon>Methanomicrobia</taxon>
        <taxon>Methanosarcinales</taxon>
        <taxon>ANME-2 cluster</taxon>
        <taxon>Candidatus Methanoperedentaceae</taxon>
        <taxon>Candidatus Methanoperedens</taxon>
    </lineage>
</organism>
<evidence type="ECO:0000259" key="1">
    <source>
        <dbReference type="PROSITE" id="PS50933"/>
    </source>
</evidence>
<name>A0A284VMV9_9EURY</name>
<reference evidence="3" key="1">
    <citation type="submission" date="2017-06" db="EMBL/GenBank/DDBJ databases">
        <authorList>
            <person name="Cremers G."/>
        </authorList>
    </citation>
    <scope>NUCLEOTIDE SEQUENCE [LARGE SCALE GENOMIC DNA]</scope>
</reference>